<feature type="region of interest" description="Disordered" evidence="1">
    <location>
        <begin position="1"/>
        <end position="93"/>
    </location>
</feature>
<keyword evidence="4" id="KW-1185">Reference proteome</keyword>
<dbReference type="Pfam" id="PF23290">
    <property type="entry name" value="KOW5_SPT5"/>
    <property type="match status" value="1"/>
</dbReference>
<dbReference type="EMBL" id="MCFD01000008">
    <property type="protein sequence ID" value="ORX69295.1"/>
    <property type="molecule type" value="Genomic_DNA"/>
</dbReference>
<dbReference type="InterPro" id="IPR041978">
    <property type="entry name" value="KOW_Spt5_5"/>
</dbReference>
<dbReference type="InterPro" id="IPR041973">
    <property type="entry name" value="KOW_Spt5_1"/>
</dbReference>
<feature type="domain" description="KOW" evidence="2">
    <location>
        <begin position="233"/>
        <end position="260"/>
    </location>
</feature>
<dbReference type="Proteomes" id="UP000193922">
    <property type="component" value="Unassembled WGS sequence"/>
</dbReference>
<feature type="compositionally biased region" description="Gly residues" evidence="1">
    <location>
        <begin position="585"/>
        <end position="597"/>
    </location>
</feature>
<feature type="domain" description="KOW" evidence="2">
    <location>
        <begin position="601"/>
        <end position="628"/>
    </location>
</feature>
<dbReference type="InterPro" id="IPR005824">
    <property type="entry name" value="KOW"/>
</dbReference>
<evidence type="ECO:0000259" key="2">
    <source>
        <dbReference type="SMART" id="SM00739"/>
    </source>
</evidence>
<dbReference type="GO" id="GO:0003729">
    <property type="term" value="F:mRNA binding"/>
    <property type="evidence" value="ECO:0007669"/>
    <property type="project" value="TreeGrafter"/>
</dbReference>
<feature type="domain" description="KOW" evidence="2">
    <location>
        <begin position="913"/>
        <end position="940"/>
    </location>
</feature>
<dbReference type="Gene3D" id="3.30.70.940">
    <property type="entry name" value="NusG, N-terminal domain"/>
    <property type="match status" value="1"/>
</dbReference>
<name>A0A1Y1W7E0_9FUNG</name>
<dbReference type="OrthoDB" id="28901at2759"/>
<organism evidence="3 4">
    <name type="scientific">Linderina pennispora</name>
    <dbReference type="NCBI Taxonomy" id="61395"/>
    <lineage>
        <taxon>Eukaryota</taxon>
        <taxon>Fungi</taxon>
        <taxon>Fungi incertae sedis</taxon>
        <taxon>Zoopagomycota</taxon>
        <taxon>Kickxellomycotina</taxon>
        <taxon>Kickxellomycetes</taxon>
        <taxon>Kickxellales</taxon>
        <taxon>Kickxellaceae</taxon>
        <taxon>Linderina</taxon>
    </lineage>
</organism>
<feature type="compositionally biased region" description="Low complexity" evidence="1">
    <location>
        <begin position="806"/>
        <end position="819"/>
    </location>
</feature>
<dbReference type="InterPro" id="IPR039659">
    <property type="entry name" value="SPT5"/>
</dbReference>
<feature type="domain" description="KOW" evidence="2">
    <location>
        <begin position="371"/>
        <end position="398"/>
    </location>
</feature>
<feature type="compositionally biased region" description="Polar residues" evidence="1">
    <location>
        <begin position="794"/>
        <end position="805"/>
    </location>
</feature>
<dbReference type="CDD" id="cd06085">
    <property type="entry name" value="KOW_Spt5_5"/>
    <property type="match status" value="1"/>
</dbReference>
<feature type="region of interest" description="Disordered" evidence="1">
    <location>
        <begin position="568"/>
        <end position="608"/>
    </location>
</feature>
<dbReference type="GO" id="GO:0006368">
    <property type="term" value="P:transcription elongation by RNA polymerase II"/>
    <property type="evidence" value="ECO:0007669"/>
    <property type="project" value="TreeGrafter"/>
</dbReference>
<dbReference type="Gene3D" id="2.30.30.30">
    <property type="match status" value="2"/>
</dbReference>
<dbReference type="InterPro" id="IPR022581">
    <property type="entry name" value="Spt5_N"/>
</dbReference>
<dbReference type="PANTHER" id="PTHR11125:SF7">
    <property type="entry name" value="TRANSCRIPTION ELONGATION FACTOR SPT5"/>
    <property type="match status" value="1"/>
</dbReference>
<evidence type="ECO:0000313" key="4">
    <source>
        <dbReference type="Proteomes" id="UP000193922"/>
    </source>
</evidence>
<feature type="compositionally biased region" description="Gly residues" evidence="1">
    <location>
        <begin position="672"/>
        <end position="705"/>
    </location>
</feature>
<dbReference type="InterPro" id="IPR057936">
    <property type="entry name" value="KOWx_Spt5"/>
</dbReference>
<dbReference type="GO" id="GO:0006357">
    <property type="term" value="P:regulation of transcription by RNA polymerase II"/>
    <property type="evidence" value="ECO:0007669"/>
    <property type="project" value="InterPro"/>
</dbReference>
<evidence type="ECO:0000313" key="3">
    <source>
        <dbReference type="EMBL" id="ORX69295.1"/>
    </source>
</evidence>
<feature type="compositionally biased region" description="Acidic residues" evidence="1">
    <location>
        <begin position="8"/>
        <end position="17"/>
    </location>
</feature>
<dbReference type="GeneID" id="63804513"/>
<gene>
    <name evidence="3" type="ORF">DL89DRAFT_268296</name>
</gene>
<dbReference type="STRING" id="61395.A0A1Y1W7E0"/>
<accession>A0A1Y1W7E0</accession>
<dbReference type="CDD" id="cd06081">
    <property type="entry name" value="KOW_Spt5_1"/>
    <property type="match status" value="1"/>
</dbReference>
<protein>
    <recommendedName>
        <fullName evidence="2">KOW domain-containing protein</fullName>
    </recommendedName>
</protein>
<dbReference type="PANTHER" id="PTHR11125">
    <property type="entry name" value="SUPPRESSOR OF TY 5"/>
    <property type="match status" value="1"/>
</dbReference>
<dbReference type="RefSeq" id="XP_040743027.1">
    <property type="nucleotide sequence ID" value="XM_040887865.1"/>
</dbReference>
<dbReference type="InterPro" id="IPR036735">
    <property type="entry name" value="NGN_dom_sf"/>
</dbReference>
<dbReference type="GO" id="GO:0032784">
    <property type="term" value="P:regulation of DNA-templated transcription elongation"/>
    <property type="evidence" value="ECO:0007669"/>
    <property type="project" value="InterPro"/>
</dbReference>
<proteinExistence type="predicted"/>
<dbReference type="SMART" id="SM00739">
    <property type="entry name" value="KOW"/>
    <property type="match status" value="4"/>
</dbReference>
<dbReference type="Pfam" id="PF11942">
    <property type="entry name" value="Spt5_N"/>
    <property type="match status" value="1"/>
</dbReference>
<dbReference type="Pfam" id="PF23284">
    <property type="entry name" value="KOW2_Spt5"/>
    <property type="match status" value="1"/>
</dbReference>
<reference evidence="3 4" key="1">
    <citation type="submission" date="2016-07" db="EMBL/GenBank/DDBJ databases">
        <title>Pervasive Adenine N6-methylation of Active Genes in Fungi.</title>
        <authorList>
            <consortium name="DOE Joint Genome Institute"/>
            <person name="Mondo S.J."/>
            <person name="Dannebaum R.O."/>
            <person name="Kuo R.C."/>
            <person name="Labutti K."/>
            <person name="Haridas S."/>
            <person name="Kuo A."/>
            <person name="Salamov A."/>
            <person name="Ahrendt S.R."/>
            <person name="Lipzen A."/>
            <person name="Sullivan W."/>
            <person name="Andreopoulos W.B."/>
            <person name="Clum A."/>
            <person name="Lindquist E."/>
            <person name="Daum C."/>
            <person name="Ramamoorthy G.K."/>
            <person name="Gryganskyi A."/>
            <person name="Culley D."/>
            <person name="Magnuson J.K."/>
            <person name="James T.Y."/>
            <person name="O'Malley M.A."/>
            <person name="Stajich J.E."/>
            <person name="Spatafora J.W."/>
            <person name="Visel A."/>
            <person name="Grigoriev I.V."/>
        </authorList>
    </citation>
    <scope>NUCLEOTIDE SEQUENCE [LARGE SCALE GENOMIC DNA]</scope>
    <source>
        <strain evidence="3 4">ATCC 12442</strain>
    </source>
</reference>
<dbReference type="Pfam" id="PF23042">
    <property type="entry name" value="KOW1_SPT5"/>
    <property type="match status" value="1"/>
</dbReference>
<sequence>MSDTVEGLFDDSDDGQYSDDNQARLGTRRKNQDYSDESDNGHGYHDDEEDDYGYSEAKSSKPKKKRQRTNNFLDIEASVETDEDEDDDDGAELGDFIEDNEAELASAEKDALRHRSSMRPAVFQDDDVMDADAMEARLRERYSGYATSSRREAPPVESDWMPQRLLLPGINDPHLWMARCIPGKERDALFAAARRIFNWRLSKGIPGVQAWKLTLVPIDDMVDVVRVKSHAPKINPSSWVRVRRGNYAGDLAQVVSVLESSDSVEVRLIPRLDYDAEARSSRSGVRPPQRLDPRGLSSRQNEILWRNDRFINGYLHKDMRLTSLQVENVQPTLEEIARFAAGEADDGDEQAAIAALASQAAAASTMDGARDLLPGEQVEVVEGDLAGVVGVVRGIEGDDTVKIVPELGGLMRNGRASVMSFPARQLRKRFRAGDHYAVVTMYADDLRISSDIGSSTGGNKQGAMVGLDVHDLVFLEGNTVGVVLKVDRDTLTILDERNDTRTVGQQSVRPARSGFERTGVDFNGNPMRRGDVGTVLQITRFVTFVLARDQASSGGVFTVRTRQLEALDPYATRNNRSSNDRGRGRGGSRGGRVGNLRGGRDPLIGKNVTANRGPYKGYMGIVKDATDMMCRVELHTNARIVNIEKEKLVVKLPSGEAIPALEFNNAPMGGGGSGGGYRGTSGSGSNGGGYRSGGASSGNDAGGWGAPPRSTYSDTRQTPVATPGSSTYGSWDTGATNSSAAGGSGGWGAASTPSGNSGWNVGSTPSGNGGWDAAASTPSGNSGWDAAPTPAASKWNTDATPSGSWGTPAPATPGGIPQTPGGPFPQTPGAGTPASRSYYDAPTPAASGSVNANQDGGFFSWATAGAVVQLLGQRGTVVDVSSERHTATIKLETGVMQSIDQTSAAHFNPRPSRPQKGDRVIVMRGAHKGSVGKMVGKDGNDGFFQQDGAESWIVEPQRNMVPYNHDY</sequence>
<comment type="caution">
    <text evidence="3">The sequence shown here is derived from an EMBL/GenBank/DDBJ whole genome shotgun (WGS) entry which is preliminary data.</text>
</comment>
<dbReference type="AlphaFoldDB" id="A0A1Y1W7E0"/>
<dbReference type="InterPro" id="IPR014722">
    <property type="entry name" value="Rib_uL2_dom2"/>
</dbReference>
<feature type="region of interest" description="Disordered" evidence="1">
    <location>
        <begin position="672"/>
        <end position="835"/>
    </location>
</feature>
<dbReference type="CDD" id="cd06082">
    <property type="entry name" value="KOW_Spt5_2"/>
    <property type="match status" value="1"/>
</dbReference>
<feature type="compositionally biased region" description="Polar residues" evidence="1">
    <location>
        <begin position="756"/>
        <end position="766"/>
    </location>
</feature>
<feature type="compositionally biased region" description="Polar residues" evidence="1">
    <location>
        <begin position="710"/>
        <end position="730"/>
    </location>
</feature>
<evidence type="ECO:0000256" key="1">
    <source>
        <dbReference type="SAM" id="MobiDB-lite"/>
    </source>
</evidence>
<feature type="compositionally biased region" description="Acidic residues" evidence="1">
    <location>
        <begin position="77"/>
        <end position="93"/>
    </location>
</feature>
<dbReference type="Pfam" id="PF23037">
    <property type="entry name" value="KOWx_SPT5"/>
    <property type="match status" value="1"/>
</dbReference>
<dbReference type="GO" id="GO:0032044">
    <property type="term" value="C:DSIF complex"/>
    <property type="evidence" value="ECO:0007669"/>
    <property type="project" value="TreeGrafter"/>
</dbReference>
<dbReference type="InterPro" id="IPR041975">
    <property type="entry name" value="KOW_Spt5_2"/>
</dbReference>